<dbReference type="SMART" id="SM00228">
    <property type="entry name" value="PDZ"/>
    <property type="match status" value="1"/>
</dbReference>
<feature type="chain" id="PRO_5038532598" evidence="1">
    <location>
        <begin position="21"/>
        <end position="228"/>
    </location>
</feature>
<evidence type="ECO:0000259" key="2">
    <source>
        <dbReference type="PROSITE" id="PS50106"/>
    </source>
</evidence>
<evidence type="ECO:0000313" key="4">
    <source>
        <dbReference type="Proteomes" id="UP000255234"/>
    </source>
</evidence>
<dbReference type="PROSITE" id="PS50106">
    <property type="entry name" value="PDZ"/>
    <property type="match status" value="1"/>
</dbReference>
<dbReference type="Pfam" id="PF17820">
    <property type="entry name" value="PDZ_6"/>
    <property type="match status" value="1"/>
</dbReference>
<name>A0A378NUQ8_9FIRM</name>
<dbReference type="RefSeq" id="WP_115151746.1">
    <property type="nucleotide sequence ID" value="NZ_UGPP01000001.1"/>
</dbReference>
<evidence type="ECO:0000313" key="3">
    <source>
        <dbReference type="EMBL" id="STY71409.1"/>
    </source>
</evidence>
<feature type="signal peptide" evidence="1">
    <location>
        <begin position="1"/>
        <end position="20"/>
    </location>
</feature>
<proteinExistence type="predicted"/>
<dbReference type="GO" id="GO:0008233">
    <property type="term" value="F:peptidase activity"/>
    <property type="evidence" value="ECO:0007669"/>
    <property type="project" value="UniProtKB-KW"/>
</dbReference>
<feature type="domain" description="PDZ" evidence="2">
    <location>
        <begin position="152"/>
        <end position="197"/>
    </location>
</feature>
<dbReference type="AlphaFoldDB" id="A0A378NUQ8"/>
<accession>A0A378NUQ8</accession>
<dbReference type="InterPro" id="IPR001478">
    <property type="entry name" value="PDZ"/>
</dbReference>
<reference evidence="3 4" key="1">
    <citation type="submission" date="2018-06" db="EMBL/GenBank/DDBJ databases">
        <authorList>
            <consortium name="Pathogen Informatics"/>
            <person name="Doyle S."/>
        </authorList>
    </citation>
    <scope>NUCLEOTIDE SEQUENCE [LARGE SCALE GENOMIC DNA]</scope>
    <source>
        <strain evidence="3 4">NCTC10571</strain>
    </source>
</reference>
<keyword evidence="3" id="KW-0378">Hydrolase</keyword>
<dbReference type="InterPro" id="IPR036034">
    <property type="entry name" value="PDZ_sf"/>
</dbReference>
<organism evidence="3 4">
    <name type="scientific">Megamonas hypermegale</name>
    <dbReference type="NCBI Taxonomy" id="158847"/>
    <lineage>
        <taxon>Bacteria</taxon>
        <taxon>Bacillati</taxon>
        <taxon>Bacillota</taxon>
        <taxon>Negativicutes</taxon>
        <taxon>Selenomonadales</taxon>
        <taxon>Selenomonadaceae</taxon>
        <taxon>Megamonas</taxon>
    </lineage>
</organism>
<protein>
    <submittedName>
        <fullName evidence="3">Predicted protease with the C-terminal PDZ domain</fullName>
    </submittedName>
</protein>
<evidence type="ECO:0000256" key="1">
    <source>
        <dbReference type="SAM" id="SignalP"/>
    </source>
</evidence>
<gene>
    <name evidence="3" type="ORF">NCTC10571_01565</name>
</gene>
<dbReference type="SUPFAM" id="SSF50156">
    <property type="entry name" value="PDZ domain-like"/>
    <property type="match status" value="1"/>
</dbReference>
<sequence length="228" mass="25419">MKKILVLFMLLMAITANCFASSINQEFENTNIEQVKHGIVKAISIFSAKTNLVEKDDNTIVLFNVVDTVDKNNKFMYRDKKDIICELVQKGNNVEMTLSSKYERIYADGTNEIEEYDNVKELKAVLNSVKRVFFDSYVYGIASSREIKDNGVIINVAENSPAAKAGMKTGDCLISINGKSVVDNFEDFNMGQLVDIFSSESATFVIVQDGIEKTIVVEPDKINAIGVK</sequence>
<dbReference type="InterPro" id="IPR041489">
    <property type="entry name" value="PDZ_6"/>
</dbReference>
<dbReference type="Proteomes" id="UP000255234">
    <property type="component" value="Unassembled WGS sequence"/>
</dbReference>
<dbReference type="Gene3D" id="2.30.42.10">
    <property type="match status" value="1"/>
</dbReference>
<keyword evidence="1" id="KW-0732">Signal</keyword>
<dbReference type="GO" id="GO:0006508">
    <property type="term" value="P:proteolysis"/>
    <property type="evidence" value="ECO:0007669"/>
    <property type="project" value="UniProtKB-KW"/>
</dbReference>
<dbReference type="EMBL" id="UGPP01000001">
    <property type="protein sequence ID" value="STY71409.1"/>
    <property type="molecule type" value="Genomic_DNA"/>
</dbReference>
<keyword evidence="3" id="KW-0645">Protease</keyword>